<accession>A0A1V3X0M3</accession>
<dbReference type="AlphaFoldDB" id="A0A1V3X0M3"/>
<gene>
    <name evidence="2" type="ORF">BZL30_5895</name>
</gene>
<proteinExistence type="predicted"/>
<evidence type="ECO:0000313" key="2">
    <source>
        <dbReference type="EMBL" id="OOK72041.1"/>
    </source>
</evidence>
<feature type="region of interest" description="Disordered" evidence="1">
    <location>
        <begin position="1"/>
        <end position="22"/>
    </location>
</feature>
<comment type="caution">
    <text evidence="2">The sequence shown here is derived from an EMBL/GenBank/DDBJ whole genome shotgun (WGS) entry which is preliminary data.</text>
</comment>
<reference evidence="2 3" key="1">
    <citation type="submission" date="2017-02" db="EMBL/GenBank/DDBJ databases">
        <title>Complete genome sequences of Mycobacterium kansasii strains isolated from rhesus macaques.</title>
        <authorList>
            <person name="Panda A."/>
            <person name="Nagaraj S."/>
            <person name="Zhao X."/>
            <person name="Tettelin H."/>
            <person name="Detolla L.J."/>
        </authorList>
    </citation>
    <scope>NUCLEOTIDE SEQUENCE [LARGE SCALE GENOMIC DNA]</scope>
    <source>
        <strain evidence="2 3">11-3813</strain>
    </source>
</reference>
<sequence>MVLVAGKGHETGQRGAGEVRPFDDRVELAEALAARKAGGLAGPGQTRP</sequence>
<dbReference type="InterPro" id="IPR036615">
    <property type="entry name" value="Mur_ligase_C_dom_sf"/>
</dbReference>
<dbReference type="Proteomes" id="UP000189229">
    <property type="component" value="Unassembled WGS sequence"/>
</dbReference>
<protein>
    <submittedName>
        <fullName evidence="2">UDP-N-acetylmuramoyl-L-alanyl-D-glutamate--2, 6-diaminopimelate ligase domain protein</fullName>
        <ecNumber evidence="2">6.3.2.13</ecNumber>
    </submittedName>
</protein>
<evidence type="ECO:0000313" key="3">
    <source>
        <dbReference type="Proteomes" id="UP000189229"/>
    </source>
</evidence>
<keyword evidence="2" id="KW-0436">Ligase</keyword>
<dbReference type="EC" id="6.3.2.13" evidence="2"/>
<dbReference type="GO" id="GO:0008765">
    <property type="term" value="F:UDP-N-acetylmuramoylalanyl-D-glutamate-2,6-diaminopimelate ligase activity"/>
    <property type="evidence" value="ECO:0007669"/>
    <property type="project" value="UniProtKB-EC"/>
</dbReference>
<organism evidence="2 3">
    <name type="scientific">Mycobacterium kansasii</name>
    <dbReference type="NCBI Taxonomy" id="1768"/>
    <lineage>
        <taxon>Bacteria</taxon>
        <taxon>Bacillati</taxon>
        <taxon>Actinomycetota</taxon>
        <taxon>Actinomycetes</taxon>
        <taxon>Mycobacteriales</taxon>
        <taxon>Mycobacteriaceae</taxon>
        <taxon>Mycobacterium</taxon>
    </lineage>
</organism>
<dbReference type="EMBL" id="MVBM01000005">
    <property type="protein sequence ID" value="OOK72041.1"/>
    <property type="molecule type" value="Genomic_DNA"/>
</dbReference>
<name>A0A1V3X0M3_MYCKA</name>
<evidence type="ECO:0000256" key="1">
    <source>
        <dbReference type="SAM" id="MobiDB-lite"/>
    </source>
</evidence>
<dbReference type="Gene3D" id="3.90.190.20">
    <property type="entry name" value="Mur ligase, C-terminal domain"/>
    <property type="match status" value="1"/>
</dbReference>